<feature type="region of interest" description="Disordered" evidence="6">
    <location>
        <begin position="1071"/>
        <end position="1095"/>
    </location>
</feature>
<keyword evidence="4" id="KW-0779">Telomere</keyword>
<feature type="region of interest" description="Disordered" evidence="6">
    <location>
        <begin position="665"/>
        <end position="762"/>
    </location>
</feature>
<keyword evidence="3" id="KW-0158">Chromosome</keyword>
<dbReference type="GO" id="GO:0007004">
    <property type="term" value="P:telomere maintenance via telomerase"/>
    <property type="evidence" value="ECO:0007669"/>
    <property type="project" value="InterPro"/>
</dbReference>
<dbReference type="EMBL" id="JAVRRT010000005">
    <property type="protein sequence ID" value="KAK5172031.1"/>
    <property type="molecule type" value="Genomic_DNA"/>
</dbReference>
<feature type="domain" description="Shelterin complex subunit TPP1/Est3" evidence="7">
    <location>
        <begin position="6"/>
        <end position="121"/>
    </location>
</feature>
<feature type="compositionally biased region" description="Polar residues" evidence="6">
    <location>
        <begin position="989"/>
        <end position="999"/>
    </location>
</feature>
<accession>A0AAV9PH56</accession>
<dbReference type="GO" id="GO:0005697">
    <property type="term" value="C:telomerase holoenzyme complex"/>
    <property type="evidence" value="ECO:0007669"/>
    <property type="project" value="InterPro"/>
</dbReference>
<evidence type="ECO:0000256" key="1">
    <source>
        <dbReference type="ARBA" id="ARBA00004123"/>
    </source>
</evidence>
<feature type="compositionally biased region" description="Polar residues" evidence="6">
    <location>
        <begin position="273"/>
        <end position="283"/>
    </location>
</feature>
<feature type="compositionally biased region" description="Polar residues" evidence="6">
    <location>
        <begin position="1008"/>
        <end position="1032"/>
    </location>
</feature>
<feature type="compositionally biased region" description="Basic and acidic residues" evidence="6">
    <location>
        <begin position="696"/>
        <end position="709"/>
    </location>
</feature>
<comment type="caution">
    <text evidence="8">The sequence shown here is derived from an EMBL/GenBank/DDBJ whole genome shotgun (WGS) entry which is preliminary data.</text>
</comment>
<feature type="compositionally biased region" description="Polar residues" evidence="6">
    <location>
        <begin position="214"/>
        <end position="239"/>
    </location>
</feature>
<gene>
    <name evidence="8" type="ORF">LTR77_003668</name>
</gene>
<feature type="region of interest" description="Disordered" evidence="6">
    <location>
        <begin position="476"/>
        <end position="633"/>
    </location>
</feature>
<feature type="compositionally biased region" description="Polar residues" evidence="6">
    <location>
        <begin position="550"/>
        <end position="568"/>
    </location>
</feature>
<feature type="region of interest" description="Disordered" evidence="6">
    <location>
        <begin position="858"/>
        <end position="1057"/>
    </location>
</feature>
<dbReference type="Proteomes" id="UP001337655">
    <property type="component" value="Unassembled WGS sequence"/>
</dbReference>
<feature type="compositionally biased region" description="Basic and acidic residues" evidence="6">
    <location>
        <begin position="482"/>
        <end position="503"/>
    </location>
</feature>
<dbReference type="GeneID" id="89925014"/>
<proteinExistence type="predicted"/>
<evidence type="ECO:0000313" key="9">
    <source>
        <dbReference type="Proteomes" id="UP001337655"/>
    </source>
</evidence>
<evidence type="ECO:0000313" key="8">
    <source>
        <dbReference type="EMBL" id="KAK5172031.1"/>
    </source>
</evidence>
<dbReference type="InterPro" id="IPR019437">
    <property type="entry name" value="TPP1/Est3"/>
</dbReference>
<sequence length="1095" mass="119585">MAQQVDWLGPFIEQELQAVVKWKRSRQNNTKSSTEKTRFSDDGSNFYSDAEAEQLPEDAKVQVLKMLTKDDVVIVLVSDGFTVVKALLSQDAVAILQDEIDDEVNEDTKGDVLAIREATVVSTPLGPPEGFIHLRIESVKYCHHLRKLHKTARAVEQVEAVRRLIDGDLTDVVNRQYAINEGTADEPYDLTNDEATTGGNDDVQTATRAARQALTPSQQSSRASQVLLARQSTSPSQGSKGAVATQISYKKPTGPNLRTDGLQMENGVNLQRPQGATFRSSPTARLPHRSPPKPVTVDSTTKHLLGLLGNKRVAVDPPHAPAPPAKSARFESPAAEAQLQGKHSSPPSRALAPQTSEGRTEAAPAPATPVPVSHPETAPQKSREAESTSDRVLATANDTPDMNGDSSATKQITLPTQQGKNQLGSTRRVHRPRPIPRDQQELLDLETSWIPAKPGKRFPHPNVPARYLQRWIAEAAAARQQAEPERRQAPDAPSKEAVEKESSSSDSASLSSSEEEDGEEEEGEEEEDSLIPGWEQTPTQRGKVLPPDSTMESNSQVSMVNYQKTPVQASSSQSNRASPSATQQRSNQVATQQSSAQDISQRSHNTVDVDRNVRSQTPRTWTKDEDARVMVGTRKGKTDMEIVIDYRMNRSPKDIASRRRVLLQKYPDEMAPTTPTKVHDSHSTDGRPSTSSSRHSAGDHSMSRSRTSDRYMPNPSWSRYQHSPPHNGPPPSSRRSSQRHNGSSVRRHSGHQLDGASDEVDVPVSSLRWHQTPVGQASDTVVKATPANGENEDDDMGMSVPRSLEEDPILAHRQKRREHFASSHIQRRKDWFSQIYTAYRKARPKDSVSPSALSEAIADIFPDTEPRRENSISQSNVGSSPPQATARRADLDGAADAPKVAQSGQPKHAPSNGAGPIKTTKVSMALAGSSAAKSSGRPSLFAQFASPSHQAIESTKVTPTSQPSRKQLRWTCEAEMSRSVSTSTLSASECQPFSRSGQPGSARHVPTAGTTPLEKQSNGTTSKSADGTMKSASRNKPHKRHTEPPEGASHEREGYFTEFVDSMKRLKPGGAFAIPKEQQKKPAGKKQFSVLSWEL</sequence>
<comment type="subcellular location">
    <subcellularLocation>
        <location evidence="2">Chromosome</location>
        <location evidence="2">Telomere</location>
    </subcellularLocation>
    <subcellularLocation>
        <location evidence="1">Nucleus</location>
    </subcellularLocation>
</comment>
<feature type="compositionally biased region" description="Polar residues" evidence="6">
    <location>
        <begin position="341"/>
        <end position="357"/>
    </location>
</feature>
<protein>
    <recommendedName>
        <fullName evidence="7">Shelterin complex subunit TPP1/Est3 domain-containing protein</fullName>
    </recommendedName>
</protein>
<keyword evidence="5" id="KW-0539">Nucleus</keyword>
<feature type="compositionally biased region" description="Polar residues" evidence="6">
    <location>
        <begin position="871"/>
        <end position="883"/>
    </location>
</feature>
<feature type="region of interest" description="Disordered" evidence="6">
    <location>
        <begin position="311"/>
        <end position="441"/>
    </location>
</feature>
<feature type="compositionally biased region" description="Low complexity" evidence="6">
    <location>
        <begin position="569"/>
        <end position="581"/>
    </location>
</feature>
<evidence type="ECO:0000256" key="6">
    <source>
        <dbReference type="SAM" id="MobiDB-lite"/>
    </source>
</evidence>
<evidence type="ECO:0000256" key="5">
    <source>
        <dbReference type="ARBA" id="ARBA00023242"/>
    </source>
</evidence>
<name>A0AAV9PH56_9PEZI</name>
<feature type="compositionally biased region" description="Acidic residues" evidence="6">
    <location>
        <begin position="513"/>
        <end position="529"/>
    </location>
</feature>
<dbReference type="RefSeq" id="XP_064660875.1">
    <property type="nucleotide sequence ID" value="XM_064800924.1"/>
</dbReference>
<keyword evidence="9" id="KW-1185">Reference proteome</keyword>
<feature type="compositionally biased region" description="Basic and acidic residues" evidence="6">
    <location>
        <begin position="1042"/>
        <end position="1055"/>
    </location>
</feature>
<evidence type="ECO:0000259" key="7">
    <source>
        <dbReference type="Pfam" id="PF10341"/>
    </source>
</evidence>
<reference evidence="8 9" key="1">
    <citation type="submission" date="2023-08" db="EMBL/GenBank/DDBJ databases">
        <title>Black Yeasts Isolated from many extreme environments.</title>
        <authorList>
            <person name="Coleine C."/>
            <person name="Stajich J.E."/>
            <person name="Selbmann L."/>
        </authorList>
    </citation>
    <scope>NUCLEOTIDE SEQUENCE [LARGE SCALE GENOMIC DNA]</scope>
    <source>
        <strain evidence="8 9">CCFEE 5935</strain>
    </source>
</reference>
<feature type="compositionally biased region" description="Polar residues" evidence="6">
    <location>
        <begin position="945"/>
        <end position="965"/>
    </location>
</feature>
<feature type="region of interest" description="Disordered" evidence="6">
    <location>
        <begin position="210"/>
        <end position="260"/>
    </location>
</feature>
<dbReference type="Pfam" id="PF10341">
    <property type="entry name" value="TPP1"/>
    <property type="match status" value="1"/>
</dbReference>
<feature type="region of interest" description="Disordered" evidence="6">
    <location>
        <begin position="273"/>
        <end position="298"/>
    </location>
</feature>
<organism evidence="8 9">
    <name type="scientific">Saxophila tyrrhenica</name>
    <dbReference type="NCBI Taxonomy" id="1690608"/>
    <lineage>
        <taxon>Eukaryota</taxon>
        <taxon>Fungi</taxon>
        <taxon>Dikarya</taxon>
        <taxon>Ascomycota</taxon>
        <taxon>Pezizomycotina</taxon>
        <taxon>Dothideomycetes</taxon>
        <taxon>Dothideomycetidae</taxon>
        <taxon>Mycosphaerellales</taxon>
        <taxon>Extremaceae</taxon>
        <taxon>Saxophila</taxon>
    </lineage>
</organism>
<evidence type="ECO:0000256" key="2">
    <source>
        <dbReference type="ARBA" id="ARBA00004574"/>
    </source>
</evidence>
<dbReference type="GO" id="GO:0000781">
    <property type="term" value="C:chromosome, telomeric region"/>
    <property type="evidence" value="ECO:0007669"/>
    <property type="project" value="UniProtKB-SubCell"/>
</dbReference>
<evidence type="ECO:0000256" key="3">
    <source>
        <dbReference type="ARBA" id="ARBA00022454"/>
    </source>
</evidence>
<dbReference type="AlphaFoldDB" id="A0AAV9PH56"/>
<evidence type="ECO:0000256" key="4">
    <source>
        <dbReference type="ARBA" id="ARBA00022895"/>
    </source>
</evidence>
<feature type="compositionally biased region" description="Polar residues" evidence="6">
    <location>
        <begin position="396"/>
        <end position="425"/>
    </location>
</feature>
<feature type="compositionally biased region" description="Polar residues" evidence="6">
    <location>
        <begin position="686"/>
        <end position="695"/>
    </location>
</feature>
<feature type="compositionally biased region" description="Low complexity" evidence="6">
    <location>
        <begin position="923"/>
        <end position="935"/>
    </location>
</feature>
<dbReference type="GO" id="GO:0042162">
    <property type="term" value="F:telomeric DNA binding"/>
    <property type="evidence" value="ECO:0007669"/>
    <property type="project" value="InterPro"/>
</dbReference>
<feature type="compositionally biased region" description="Low complexity" evidence="6">
    <location>
        <begin position="977"/>
        <end position="988"/>
    </location>
</feature>
<feature type="compositionally biased region" description="Polar residues" evidence="6">
    <location>
        <begin position="582"/>
        <end position="604"/>
    </location>
</feature>